<evidence type="ECO:0000259" key="10">
    <source>
        <dbReference type="PROSITE" id="PS50802"/>
    </source>
</evidence>
<dbReference type="PANTHER" id="PTHR12419:SF4">
    <property type="entry name" value="OTU DOMAIN-CONTAINING PROTEIN 5"/>
    <property type="match status" value="1"/>
</dbReference>
<dbReference type="FunFam" id="3.90.70.80:FF:000002">
    <property type="entry name" value="OTU domain-containing protein 5 isoform X2"/>
    <property type="match status" value="1"/>
</dbReference>
<dbReference type="SUPFAM" id="SSF54001">
    <property type="entry name" value="Cysteine proteinases"/>
    <property type="match status" value="1"/>
</dbReference>
<evidence type="ECO:0000313" key="11">
    <source>
        <dbReference type="EMBL" id="KAJ8047606.1"/>
    </source>
</evidence>
<dbReference type="OrthoDB" id="409956at2759"/>
<dbReference type="AlphaFoldDB" id="A0A9Q1CLP4"/>
<dbReference type="EC" id="3.4.19.12" evidence="3"/>
<dbReference type="GO" id="GO:0001817">
    <property type="term" value="P:regulation of cytokine production"/>
    <property type="evidence" value="ECO:0007669"/>
    <property type="project" value="UniProtKB-ARBA"/>
</dbReference>
<evidence type="ECO:0000256" key="9">
    <source>
        <dbReference type="SAM" id="MobiDB-lite"/>
    </source>
</evidence>
<keyword evidence="4" id="KW-0645">Protease</keyword>
<sequence>MTILPKKKPSQEKRGSDTVESTSHHGGHPHSSGHHAHTSNVEPNRGGARPKTRNSPPRWVALSSLEERLTPHESIAGFEGSERRETAHNSHGGSKRARHRSSPHRHERSKRPVPRKHHRDLPSGSGLQLERCERVPIPEAVEIDFNSGDEYDDVDHTSSEEVEEREALFEKMLKESKGFLIKQMEPDGACLFRAVADQVYGDQEWHSEVRRHCMDYMMKNCDYFSQYVTEDFATYIRRKRMDNCHGNHVEMQAISELYNRNIEVYLYSTEPINTFHTINKTDNFPIRLSYHRSIHYNSVIDPSRASVGVGLGMPSFYPGLADKRLMRDALLSSENSEIEKAMLEDKLRATDWEATNEALEEQVAQDSYIQWLKENELRSRKKSRPAIAASSSTPAENSPGRGDRAGASSAPPCSSVSHRGQHSPRQRSGTSQSAQNSPDRPETMRKAHHSPRGTDGAGSSSRFESGVQKEHVSPRPQETTSKEAETRKTPSPPAGPSGLTNPFMINQSASFMQNFPPAEFGLSAWETEEAILATVLAQSQQEYLDILRRPSQTEDDDEDSS</sequence>
<proteinExistence type="inferred from homology"/>
<comment type="similarity">
    <text evidence="2">Belongs to the peptidase C85 family.</text>
</comment>
<feature type="compositionally biased region" description="Basic residues" evidence="9">
    <location>
        <begin position="93"/>
        <end position="119"/>
    </location>
</feature>
<comment type="catalytic activity">
    <reaction evidence="1">
        <text>Thiol-dependent hydrolysis of ester, thioester, amide, peptide and isopeptide bonds formed by the C-terminal Gly of ubiquitin (a 76-residue protein attached to proteins as an intracellular targeting signal).</text>
        <dbReference type="EC" id="3.4.19.12"/>
    </reaction>
</comment>
<dbReference type="PANTHER" id="PTHR12419">
    <property type="entry name" value="OTU DOMAIN CONTAINING PROTEIN"/>
    <property type="match status" value="1"/>
</dbReference>
<dbReference type="InterPro" id="IPR038765">
    <property type="entry name" value="Papain-like_cys_pep_sf"/>
</dbReference>
<feature type="region of interest" description="Disordered" evidence="9">
    <location>
        <begin position="1"/>
        <end position="163"/>
    </location>
</feature>
<feature type="compositionally biased region" description="Polar residues" evidence="9">
    <location>
        <begin position="426"/>
        <end position="438"/>
    </location>
</feature>
<evidence type="ECO:0000256" key="4">
    <source>
        <dbReference type="ARBA" id="ARBA00022670"/>
    </source>
</evidence>
<dbReference type="GO" id="GO:0016579">
    <property type="term" value="P:protein deubiquitination"/>
    <property type="evidence" value="ECO:0007669"/>
    <property type="project" value="TreeGrafter"/>
</dbReference>
<dbReference type="InterPro" id="IPR003323">
    <property type="entry name" value="OTU_dom"/>
</dbReference>
<keyword evidence="6" id="KW-0378">Hydrolase</keyword>
<organism evidence="11 12">
    <name type="scientific">Holothuria leucospilota</name>
    <name type="common">Black long sea cucumber</name>
    <name type="synonym">Mertensiothuria leucospilota</name>
    <dbReference type="NCBI Taxonomy" id="206669"/>
    <lineage>
        <taxon>Eukaryota</taxon>
        <taxon>Metazoa</taxon>
        <taxon>Echinodermata</taxon>
        <taxon>Eleutherozoa</taxon>
        <taxon>Echinozoa</taxon>
        <taxon>Holothuroidea</taxon>
        <taxon>Aspidochirotacea</taxon>
        <taxon>Aspidochirotida</taxon>
        <taxon>Holothuriidae</taxon>
        <taxon>Holothuria</taxon>
    </lineage>
</organism>
<dbReference type="EMBL" id="JAIZAY010000002">
    <property type="protein sequence ID" value="KAJ8047606.1"/>
    <property type="molecule type" value="Genomic_DNA"/>
</dbReference>
<keyword evidence="5" id="KW-0833">Ubl conjugation pathway</keyword>
<dbReference type="CDD" id="cd22752">
    <property type="entry name" value="OTU_OTUD5-like"/>
    <property type="match status" value="1"/>
</dbReference>
<dbReference type="PROSITE" id="PS50802">
    <property type="entry name" value="OTU"/>
    <property type="match status" value="1"/>
</dbReference>
<dbReference type="Proteomes" id="UP001152320">
    <property type="component" value="Chromosome 2"/>
</dbReference>
<evidence type="ECO:0000256" key="2">
    <source>
        <dbReference type="ARBA" id="ARBA00010407"/>
    </source>
</evidence>
<dbReference type="GO" id="GO:0010629">
    <property type="term" value="P:negative regulation of gene expression"/>
    <property type="evidence" value="ECO:0007669"/>
    <property type="project" value="UniProtKB-ARBA"/>
</dbReference>
<evidence type="ECO:0000256" key="8">
    <source>
        <dbReference type="ARBA" id="ARBA00033460"/>
    </source>
</evidence>
<gene>
    <name evidence="11" type="ORF">HOLleu_06647</name>
</gene>
<feature type="region of interest" description="Disordered" evidence="9">
    <location>
        <begin position="379"/>
        <end position="505"/>
    </location>
</feature>
<dbReference type="GO" id="GO:0004843">
    <property type="term" value="F:cysteine-type deubiquitinase activity"/>
    <property type="evidence" value="ECO:0007669"/>
    <property type="project" value="UniProtKB-EC"/>
</dbReference>
<dbReference type="GO" id="GO:0061578">
    <property type="term" value="F:K63-linked deubiquitinase activity"/>
    <property type="evidence" value="ECO:0007669"/>
    <property type="project" value="TreeGrafter"/>
</dbReference>
<keyword evidence="7" id="KW-0788">Thiol protease</keyword>
<evidence type="ECO:0000256" key="6">
    <source>
        <dbReference type="ARBA" id="ARBA00022801"/>
    </source>
</evidence>
<evidence type="ECO:0000256" key="7">
    <source>
        <dbReference type="ARBA" id="ARBA00022807"/>
    </source>
</evidence>
<evidence type="ECO:0000256" key="3">
    <source>
        <dbReference type="ARBA" id="ARBA00012759"/>
    </source>
</evidence>
<keyword evidence="12" id="KW-1185">Reference proteome</keyword>
<accession>A0A9Q1CLP4</accession>
<dbReference type="InterPro" id="IPR050704">
    <property type="entry name" value="Peptidase_C85-like"/>
</dbReference>
<dbReference type="GO" id="GO:0006508">
    <property type="term" value="P:proteolysis"/>
    <property type="evidence" value="ECO:0007669"/>
    <property type="project" value="UniProtKB-KW"/>
</dbReference>
<reference evidence="11" key="1">
    <citation type="submission" date="2021-10" db="EMBL/GenBank/DDBJ databases">
        <title>Tropical sea cucumber genome reveals ecological adaptation and Cuvierian tubules defense mechanism.</title>
        <authorList>
            <person name="Chen T."/>
        </authorList>
    </citation>
    <scope>NUCLEOTIDE SEQUENCE</scope>
    <source>
        <strain evidence="11">Nanhai2018</strain>
        <tissue evidence="11">Muscle</tissue>
    </source>
</reference>
<dbReference type="GO" id="GO:0051241">
    <property type="term" value="P:negative regulation of multicellular organismal process"/>
    <property type="evidence" value="ECO:0007669"/>
    <property type="project" value="UniProtKB-ARBA"/>
</dbReference>
<evidence type="ECO:0000256" key="1">
    <source>
        <dbReference type="ARBA" id="ARBA00000707"/>
    </source>
</evidence>
<feature type="compositionally biased region" description="Basic and acidic residues" evidence="9">
    <location>
        <begin position="154"/>
        <end position="163"/>
    </location>
</feature>
<comment type="caution">
    <text evidence="11">The sequence shown here is derived from an EMBL/GenBank/DDBJ whole genome shotgun (WGS) entry which is preliminary data.</text>
</comment>
<evidence type="ECO:0000256" key="5">
    <source>
        <dbReference type="ARBA" id="ARBA00022786"/>
    </source>
</evidence>
<feature type="domain" description="OTU" evidence="10">
    <location>
        <begin position="179"/>
        <end position="302"/>
    </location>
</feature>
<evidence type="ECO:0000313" key="12">
    <source>
        <dbReference type="Proteomes" id="UP001152320"/>
    </source>
</evidence>
<dbReference type="GO" id="GO:0030154">
    <property type="term" value="P:cell differentiation"/>
    <property type="evidence" value="ECO:0007669"/>
    <property type="project" value="UniProtKB-ARBA"/>
</dbReference>
<protein>
    <recommendedName>
        <fullName evidence="3">ubiquitinyl hydrolase 1</fullName>
        <ecNumber evidence="3">3.4.19.12</ecNumber>
    </recommendedName>
    <alternativeName>
        <fullName evidence="8">Deubiquitinating enzyme A</fullName>
    </alternativeName>
</protein>
<dbReference type="Pfam" id="PF02338">
    <property type="entry name" value="OTU"/>
    <property type="match status" value="1"/>
</dbReference>
<name>A0A9Q1CLP4_HOLLE</name>
<feature type="compositionally biased region" description="Basic residues" evidence="9">
    <location>
        <begin position="25"/>
        <end position="37"/>
    </location>
</feature>
<dbReference type="Gene3D" id="3.90.70.80">
    <property type="match status" value="1"/>
</dbReference>